<dbReference type="Gene3D" id="2.60.40.10">
    <property type="entry name" value="Immunoglobulins"/>
    <property type="match status" value="1"/>
</dbReference>
<dbReference type="Proteomes" id="UP001482620">
    <property type="component" value="Unassembled WGS sequence"/>
</dbReference>
<evidence type="ECO:0000313" key="4">
    <source>
        <dbReference type="EMBL" id="MEQ2252720.1"/>
    </source>
</evidence>
<keyword evidence="5" id="KW-1185">Reference proteome</keyword>
<feature type="signal peptide" evidence="3">
    <location>
        <begin position="1"/>
        <end position="19"/>
    </location>
</feature>
<gene>
    <name evidence="4" type="ORF">ILYODFUR_024687</name>
</gene>
<dbReference type="InterPro" id="IPR013783">
    <property type="entry name" value="Ig-like_fold"/>
</dbReference>
<evidence type="ECO:0000256" key="3">
    <source>
        <dbReference type="SAM" id="SignalP"/>
    </source>
</evidence>
<proteinExistence type="predicted"/>
<keyword evidence="2" id="KW-1133">Transmembrane helix</keyword>
<organism evidence="4 5">
    <name type="scientific">Ilyodon furcidens</name>
    <name type="common">goldbreast splitfin</name>
    <dbReference type="NCBI Taxonomy" id="33524"/>
    <lineage>
        <taxon>Eukaryota</taxon>
        <taxon>Metazoa</taxon>
        <taxon>Chordata</taxon>
        <taxon>Craniata</taxon>
        <taxon>Vertebrata</taxon>
        <taxon>Euteleostomi</taxon>
        <taxon>Actinopterygii</taxon>
        <taxon>Neopterygii</taxon>
        <taxon>Teleostei</taxon>
        <taxon>Neoteleostei</taxon>
        <taxon>Acanthomorphata</taxon>
        <taxon>Ovalentaria</taxon>
        <taxon>Atherinomorphae</taxon>
        <taxon>Cyprinodontiformes</taxon>
        <taxon>Goodeidae</taxon>
        <taxon>Ilyodon</taxon>
    </lineage>
</organism>
<keyword evidence="2" id="KW-0812">Transmembrane</keyword>
<keyword evidence="2" id="KW-0472">Membrane</keyword>
<feature type="transmembrane region" description="Helical" evidence="2">
    <location>
        <begin position="175"/>
        <end position="194"/>
    </location>
</feature>
<name>A0ABV0V5T0_9TELE</name>
<sequence>MNLFLLLLHLTSTFKGTLTGETPPPVHEMEEEDNFTLRWDSLTQTNMSVTNMICFLLLSPPEVLYEMLNGAEVPESQDGRFSGRVHCDRDALREGRLRLYLSRLRTEDSGSYRCDLLAGYNQMLRRWELKASVNFVLNVTKTSHGDSSVSLTTPKPGHIQTSGGPAVTMSTTDTILVTTLLLVVCAVLVFLGSLGGKCKDLTKDSDELVNIRINKNEEMNPMINLSADRLPSRSAPDVQDHFIT</sequence>
<accession>A0ABV0V5T0</accession>
<evidence type="ECO:0008006" key="6">
    <source>
        <dbReference type="Google" id="ProtNLM"/>
    </source>
</evidence>
<dbReference type="EMBL" id="JAHRIQ010095633">
    <property type="protein sequence ID" value="MEQ2252720.1"/>
    <property type="molecule type" value="Genomic_DNA"/>
</dbReference>
<dbReference type="InterPro" id="IPR036179">
    <property type="entry name" value="Ig-like_dom_sf"/>
</dbReference>
<comment type="caution">
    <text evidence="4">The sequence shown here is derived from an EMBL/GenBank/DDBJ whole genome shotgun (WGS) entry which is preliminary data.</text>
</comment>
<protein>
    <recommendedName>
        <fullName evidence="6">Immunoglobulin V-set domain-containing protein</fullName>
    </recommendedName>
</protein>
<evidence type="ECO:0000256" key="1">
    <source>
        <dbReference type="SAM" id="MobiDB-lite"/>
    </source>
</evidence>
<reference evidence="4 5" key="1">
    <citation type="submission" date="2021-06" db="EMBL/GenBank/DDBJ databases">
        <authorList>
            <person name="Palmer J.M."/>
        </authorList>
    </citation>
    <scope>NUCLEOTIDE SEQUENCE [LARGE SCALE GENOMIC DNA]</scope>
    <source>
        <strain evidence="5">if_2019</strain>
        <tissue evidence="4">Muscle</tissue>
    </source>
</reference>
<feature type="chain" id="PRO_5045885587" description="Immunoglobulin V-set domain-containing protein" evidence="3">
    <location>
        <begin position="20"/>
        <end position="244"/>
    </location>
</feature>
<feature type="region of interest" description="Disordered" evidence="1">
    <location>
        <begin position="146"/>
        <end position="165"/>
    </location>
</feature>
<evidence type="ECO:0000256" key="2">
    <source>
        <dbReference type="SAM" id="Phobius"/>
    </source>
</evidence>
<keyword evidence="3" id="KW-0732">Signal</keyword>
<feature type="compositionally biased region" description="Polar residues" evidence="1">
    <location>
        <begin position="146"/>
        <end position="163"/>
    </location>
</feature>
<evidence type="ECO:0000313" key="5">
    <source>
        <dbReference type="Proteomes" id="UP001482620"/>
    </source>
</evidence>
<dbReference type="SUPFAM" id="SSF48726">
    <property type="entry name" value="Immunoglobulin"/>
    <property type="match status" value="1"/>
</dbReference>